<sequence length="52" mass="6196">MNYKPAELDRELLTQLQHFEHQLQQQTSDKIVIIAYEYEPDGTQKQQTNVSF</sequence>
<gene>
    <name evidence="1" type="ORF">Back11_42320</name>
</gene>
<organism evidence="1 2">
    <name type="scientific">Paenibacillus baekrokdamisoli</name>
    <dbReference type="NCBI Taxonomy" id="1712516"/>
    <lineage>
        <taxon>Bacteria</taxon>
        <taxon>Bacillati</taxon>
        <taxon>Bacillota</taxon>
        <taxon>Bacilli</taxon>
        <taxon>Bacillales</taxon>
        <taxon>Paenibacillaceae</taxon>
        <taxon>Paenibacillus</taxon>
    </lineage>
</organism>
<evidence type="ECO:0000313" key="1">
    <source>
        <dbReference type="EMBL" id="BBH22887.1"/>
    </source>
</evidence>
<dbReference type="AlphaFoldDB" id="A0A3G9IVK9"/>
<dbReference type="EMBL" id="AP019308">
    <property type="protein sequence ID" value="BBH22887.1"/>
    <property type="molecule type" value="Genomic_DNA"/>
</dbReference>
<protein>
    <submittedName>
        <fullName evidence="1">Uncharacterized protein</fullName>
    </submittedName>
</protein>
<accession>A0A3G9IVK9</accession>
<keyword evidence="2" id="KW-1185">Reference proteome</keyword>
<evidence type="ECO:0000313" key="2">
    <source>
        <dbReference type="Proteomes" id="UP000275368"/>
    </source>
</evidence>
<dbReference type="Proteomes" id="UP000275368">
    <property type="component" value="Chromosome"/>
</dbReference>
<name>A0A3G9IVK9_9BACL</name>
<dbReference type="RefSeq" id="WP_164522914.1">
    <property type="nucleotide sequence ID" value="NZ_AP019308.1"/>
</dbReference>
<dbReference type="KEGG" id="pbk:Back11_42320"/>
<reference evidence="1 2" key="1">
    <citation type="submission" date="2018-11" db="EMBL/GenBank/DDBJ databases">
        <title>Complete genome sequence of Paenibacillus baekrokdamisoli strain KCTC 33723.</title>
        <authorList>
            <person name="Kang S.W."/>
            <person name="Lee K.C."/>
            <person name="Kim K.K."/>
            <person name="Kim J.S."/>
            <person name="Kim D.S."/>
            <person name="Ko S.H."/>
            <person name="Yang S.H."/>
            <person name="Lee J.S."/>
        </authorList>
    </citation>
    <scope>NUCLEOTIDE SEQUENCE [LARGE SCALE GENOMIC DNA]</scope>
    <source>
        <strain evidence="1 2">KCTC 33723</strain>
    </source>
</reference>
<proteinExistence type="predicted"/>